<gene>
    <name evidence="1" type="ORF">SAMN04488082_11030</name>
</gene>
<dbReference type="EMBL" id="FORX01000010">
    <property type="protein sequence ID" value="SFJ93938.1"/>
    <property type="molecule type" value="Genomic_DNA"/>
</dbReference>
<dbReference type="Proteomes" id="UP000198635">
    <property type="component" value="Unassembled WGS sequence"/>
</dbReference>
<evidence type="ECO:0000313" key="1">
    <source>
        <dbReference type="EMBL" id="SFJ93938.1"/>
    </source>
</evidence>
<evidence type="ECO:0000313" key="2">
    <source>
        <dbReference type="Proteomes" id="UP000198635"/>
    </source>
</evidence>
<protein>
    <recommendedName>
        <fullName evidence="3">Histidine kinase</fullName>
    </recommendedName>
</protein>
<name>A0A1I3VEY7_9BACT</name>
<reference evidence="2" key="1">
    <citation type="submission" date="2016-10" db="EMBL/GenBank/DDBJ databases">
        <authorList>
            <person name="Varghese N."/>
            <person name="Submissions S."/>
        </authorList>
    </citation>
    <scope>NUCLEOTIDE SEQUENCE [LARGE SCALE GENOMIC DNA]</scope>
    <source>
        <strain evidence="2">DSM 5918</strain>
    </source>
</reference>
<keyword evidence="2" id="KW-1185">Reference proteome</keyword>
<accession>A0A1I3VEY7</accession>
<proteinExistence type="predicted"/>
<organism evidence="1 2">
    <name type="scientific">Desulfomicrobium apsheronum</name>
    <dbReference type="NCBI Taxonomy" id="52560"/>
    <lineage>
        <taxon>Bacteria</taxon>
        <taxon>Pseudomonadati</taxon>
        <taxon>Thermodesulfobacteriota</taxon>
        <taxon>Desulfovibrionia</taxon>
        <taxon>Desulfovibrionales</taxon>
        <taxon>Desulfomicrobiaceae</taxon>
        <taxon>Desulfomicrobium</taxon>
    </lineage>
</organism>
<dbReference type="OrthoDB" id="5417790at2"/>
<dbReference type="AlphaFoldDB" id="A0A1I3VEY7"/>
<sequence>MSEIPKEARFMGAVTAQNMHEMQNILAIIRESAGLMGDILKVNSRVDFKHKPNMERTLENITFQVDRGKGLLDATSRLAHTPDADLLESCDLTAYSKTLAQLADRYVRLKGAALTLTAPPNALPVSMGALQVLMSGYRALQWAVGTGTKEGVLRVDLAGGTDFHVLTICPPDGVSPDPDGVTALGAMLAPGRVEWDGSRLRLFFPVQS</sequence>
<dbReference type="RefSeq" id="WP_092375177.1">
    <property type="nucleotide sequence ID" value="NZ_FORX01000010.1"/>
</dbReference>
<evidence type="ECO:0008006" key="3">
    <source>
        <dbReference type="Google" id="ProtNLM"/>
    </source>
</evidence>
<dbReference type="STRING" id="52560.SAMN04488082_11030"/>